<dbReference type="Gene3D" id="3.40.190.290">
    <property type="match status" value="1"/>
</dbReference>
<reference evidence="7" key="1">
    <citation type="journal article" date="2019" name="Int. J. Syst. Evol. Microbiol.">
        <title>The Global Catalogue of Microorganisms (GCM) 10K type strain sequencing project: providing services to taxonomists for standard genome sequencing and annotation.</title>
        <authorList>
            <consortium name="The Broad Institute Genomics Platform"/>
            <consortium name="The Broad Institute Genome Sequencing Center for Infectious Disease"/>
            <person name="Wu L."/>
            <person name="Ma J."/>
        </authorList>
    </citation>
    <scope>NUCLEOTIDE SEQUENCE [LARGE SCALE GENOMIC DNA]</scope>
    <source>
        <strain evidence="7">CGMCC 1.10759</strain>
    </source>
</reference>
<keyword evidence="4" id="KW-0804">Transcription</keyword>
<dbReference type="InterPro" id="IPR050950">
    <property type="entry name" value="HTH-type_LysR_regulators"/>
</dbReference>
<keyword evidence="2" id="KW-0805">Transcription regulation</keyword>
<dbReference type="RefSeq" id="WP_380601478.1">
    <property type="nucleotide sequence ID" value="NZ_JBHSDU010000014.1"/>
</dbReference>
<evidence type="ECO:0000313" key="7">
    <source>
        <dbReference type="Proteomes" id="UP001595904"/>
    </source>
</evidence>
<proteinExistence type="inferred from homology"/>
<dbReference type="Pfam" id="PF03466">
    <property type="entry name" value="LysR_substrate"/>
    <property type="match status" value="1"/>
</dbReference>
<dbReference type="InterPro" id="IPR036388">
    <property type="entry name" value="WH-like_DNA-bd_sf"/>
</dbReference>
<keyword evidence="7" id="KW-1185">Reference proteome</keyword>
<name>A0ABV8SZP7_9GAMM</name>
<dbReference type="CDD" id="cd05466">
    <property type="entry name" value="PBP2_LTTR_substrate"/>
    <property type="match status" value="1"/>
</dbReference>
<dbReference type="InterPro" id="IPR000847">
    <property type="entry name" value="LysR_HTH_N"/>
</dbReference>
<dbReference type="Proteomes" id="UP001595904">
    <property type="component" value="Unassembled WGS sequence"/>
</dbReference>
<dbReference type="EMBL" id="JBHSDU010000014">
    <property type="protein sequence ID" value="MFC4312255.1"/>
    <property type="molecule type" value="Genomic_DNA"/>
</dbReference>
<keyword evidence="3" id="KW-0238">DNA-binding</keyword>
<dbReference type="SUPFAM" id="SSF53850">
    <property type="entry name" value="Periplasmic binding protein-like II"/>
    <property type="match status" value="1"/>
</dbReference>
<comment type="similarity">
    <text evidence="1">Belongs to the LysR transcriptional regulatory family.</text>
</comment>
<evidence type="ECO:0000256" key="4">
    <source>
        <dbReference type="ARBA" id="ARBA00023163"/>
    </source>
</evidence>
<evidence type="ECO:0000259" key="5">
    <source>
        <dbReference type="PROSITE" id="PS50931"/>
    </source>
</evidence>
<evidence type="ECO:0000256" key="2">
    <source>
        <dbReference type="ARBA" id="ARBA00023015"/>
    </source>
</evidence>
<dbReference type="PANTHER" id="PTHR30419:SF7">
    <property type="entry name" value="HTH-TYPE TRANSCRIPTIONAL REGULATOR TDCA"/>
    <property type="match status" value="1"/>
</dbReference>
<protein>
    <submittedName>
        <fullName evidence="6">LysR family transcriptional regulator</fullName>
    </submittedName>
</protein>
<organism evidence="6 7">
    <name type="scientific">Steroidobacter flavus</name>
    <dbReference type="NCBI Taxonomy" id="1842136"/>
    <lineage>
        <taxon>Bacteria</taxon>
        <taxon>Pseudomonadati</taxon>
        <taxon>Pseudomonadota</taxon>
        <taxon>Gammaproteobacteria</taxon>
        <taxon>Steroidobacterales</taxon>
        <taxon>Steroidobacteraceae</taxon>
        <taxon>Steroidobacter</taxon>
    </lineage>
</organism>
<dbReference type="Gene3D" id="1.10.10.10">
    <property type="entry name" value="Winged helix-like DNA-binding domain superfamily/Winged helix DNA-binding domain"/>
    <property type="match status" value="1"/>
</dbReference>
<sequence length="374" mass="41508">MDVSHGQGEWCRRPSAAAAFPGAHCLALRDRDSRRSEHSDGIRQVVYHRALIDGQSAKGANINMSDPLAQHVIDSRRLLYFYHVAKNGGFSRAEAAVGAPQPVISRHITKLEEELGVQLLDRHGRGVTLTQFGEILFRRAEIILEEMASTIAEIDTARRQPVGQVSIAGPATMMSLYMPEIIKRFRADLPDVELIALQPLTGEIYNQLVSGKVDVAILMQIPNKTRFGAQELTTEPLVAVTARTHPLAQKTSITRAALATERMVLPSMQHGLRALINQYFSEESLSPQVHLQIDSIPLIKAVVADGELLTILPQSTARLEFPTNKFASIRITPPVTRSLYACYQHEGRRANHVRVLVKHVKQVFKEKTTGKDSK</sequence>
<evidence type="ECO:0000256" key="3">
    <source>
        <dbReference type="ARBA" id="ARBA00023125"/>
    </source>
</evidence>
<dbReference type="PROSITE" id="PS50931">
    <property type="entry name" value="HTH_LYSR"/>
    <property type="match status" value="1"/>
</dbReference>
<evidence type="ECO:0000256" key="1">
    <source>
        <dbReference type="ARBA" id="ARBA00009437"/>
    </source>
</evidence>
<accession>A0ABV8SZP7</accession>
<comment type="caution">
    <text evidence="6">The sequence shown here is derived from an EMBL/GenBank/DDBJ whole genome shotgun (WGS) entry which is preliminary data.</text>
</comment>
<feature type="domain" description="HTH lysR-type" evidence="5">
    <location>
        <begin position="73"/>
        <end position="130"/>
    </location>
</feature>
<dbReference type="InterPro" id="IPR036390">
    <property type="entry name" value="WH_DNA-bd_sf"/>
</dbReference>
<gene>
    <name evidence="6" type="ORF">ACFPN2_24450</name>
</gene>
<dbReference type="Pfam" id="PF00126">
    <property type="entry name" value="HTH_1"/>
    <property type="match status" value="1"/>
</dbReference>
<dbReference type="SUPFAM" id="SSF46785">
    <property type="entry name" value="Winged helix' DNA-binding domain"/>
    <property type="match status" value="1"/>
</dbReference>
<dbReference type="PRINTS" id="PR00039">
    <property type="entry name" value="HTHLYSR"/>
</dbReference>
<dbReference type="PANTHER" id="PTHR30419">
    <property type="entry name" value="HTH-TYPE TRANSCRIPTIONAL REGULATOR YBHD"/>
    <property type="match status" value="1"/>
</dbReference>
<dbReference type="InterPro" id="IPR005119">
    <property type="entry name" value="LysR_subst-bd"/>
</dbReference>
<evidence type="ECO:0000313" key="6">
    <source>
        <dbReference type="EMBL" id="MFC4312255.1"/>
    </source>
</evidence>